<name>A0A9P6TYI1_9FUNG</name>
<proteinExistence type="predicted"/>
<feature type="compositionally biased region" description="Polar residues" evidence="3">
    <location>
        <begin position="511"/>
        <end position="525"/>
    </location>
</feature>
<feature type="compositionally biased region" description="Basic residues" evidence="3">
    <location>
        <begin position="426"/>
        <end position="458"/>
    </location>
</feature>
<keyword evidence="2" id="KW-0677">Repeat</keyword>
<dbReference type="PROSITE" id="PS51257">
    <property type="entry name" value="PROKAR_LIPOPROTEIN"/>
    <property type="match status" value="1"/>
</dbReference>
<dbReference type="InterPro" id="IPR015915">
    <property type="entry name" value="Kelch-typ_b-propeller"/>
</dbReference>
<dbReference type="Pfam" id="PF24681">
    <property type="entry name" value="Kelch_KLHDC2_KLHL20_DRC7"/>
    <property type="match status" value="1"/>
</dbReference>
<keyword evidence="4" id="KW-1133">Transmembrane helix</keyword>
<dbReference type="OrthoDB" id="432528at2759"/>
<dbReference type="Proteomes" id="UP000807716">
    <property type="component" value="Unassembled WGS sequence"/>
</dbReference>
<feature type="signal peptide" evidence="5">
    <location>
        <begin position="1"/>
        <end position="34"/>
    </location>
</feature>
<sequence>MTHHPSRPLRAAGAVTWVLVLMLLGCALPQAILAQGFEHVTFASSAVALKRLYVYGGITNLSMLSSYTSQHMSVSLKSSFKCSNPPWETELATEKSAFAPAVADTDGRIIVASGRNDSGLAPVAIFNDAKREWTQAPYIPGEEPHSKNPPRNSPGMAYDNTLKNIVLFGGSNNAVSNEINYFDPQDLSWKRSGPLTGVPGLYAPIMHYIHQLESILIMGGCTNVDSSTGLPTQCADFTTAYLVSSKSAALTTNTSDIQVTKVNLTGPEGLPAARFMPCTITLAQDAIFMHGGGNPHNALADSWILNPDTWVWSKRPISNAPAQGIMGHTCEYGFREQILVVGGHQGNEFVKNPISVILIKDWSWTDEFIGSKAISEPVKIGLGISIAIVLSAVIAGLIVKRRRDQTKRKQEKECRDCEATRGSSDHHHHHHRHRESERKTRHKGSDRHDKQRRNHSRRSTQPCEKAQLDTMEDITDQQRRHKRHPPLSTSPPSVHSNDTSPFSDKHKERSPLSSITLQDTPRQQQ</sequence>
<keyword evidence="4" id="KW-0472">Membrane</keyword>
<evidence type="ECO:0000256" key="1">
    <source>
        <dbReference type="ARBA" id="ARBA00022441"/>
    </source>
</evidence>
<feature type="transmembrane region" description="Helical" evidence="4">
    <location>
        <begin position="380"/>
        <end position="399"/>
    </location>
</feature>
<protein>
    <recommendedName>
        <fullName evidence="8">Galactose oxidase</fullName>
    </recommendedName>
</protein>
<comment type="caution">
    <text evidence="6">The sequence shown here is derived from an EMBL/GenBank/DDBJ whole genome shotgun (WGS) entry which is preliminary data.</text>
</comment>
<dbReference type="PANTHER" id="PTHR46228">
    <property type="entry name" value="KELCH DOMAIN-CONTAINING PROTEIN"/>
    <property type="match status" value="1"/>
</dbReference>
<evidence type="ECO:0000256" key="3">
    <source>
        <dbReference type="SAM" id="MobiDB-lite"/>
    </source>
</evidence>
<evidence type="ECO:0000256" key="4">
    <source>
        <dbReference type="SAM" id="Phobius"/>
    </source>
</evidence>
<evidence type="ECO:0000256" key="2">
    <source>
        <dbReference type="ARBA" id="ARBA00022737"/>
    </source>
</evidence>
<evidence type="ECO:0000313" key="6">
    <source>
        <dbReference type="EMBL" id="KAG0252061.1"/>
    </source>
</evidence>
<organism evidence="6 7">
    <name type="scientific">Actinomortierella ambigua</name>
    <dbReference type="NCBI Taxonomy" id="1343610"/>
    <lineage>
        <taxon>Eukaryota</taxon>
        <taxon>Fungi</taxon>
        <taxon>Fungi incertae sedis</taxon>
        <taxon>Mucoromycota</taxon>
        <taxon>Mortierellomycotina</taxon>
        <taxon>Mortierellomycetes</taxon>
        <taxon>Mortierellales</taxon>
        <taxon>Mortierellaceae</taxon>
        <taxon>Actinomortierella</taxon>
    </lineage>
</organism>
<evidence type="ECO:0000313" key="7">
    <source>
        <dbReference type="Proteomes" id="UP000807716"/>
    </source>
</evidence>
<keyword evidence="4" id="KW-0812">Transmembrane</keyword>
<dbReference type="EMBL" id="JAAAJB010000693">
    <property type="protein sequence ID" value="KAG0252061.1"/>
    <property type="molecule type" value="Genomic_DNA"/>
</dbReference>
<accession>A0A9P6TYI1</accession>
<feature type="region of interest" description="Disordered" evidence="3">
    <location>
        <begin position="403"/>
        <end position="525"/>
    </location>
</feature>
<reference evidence="6" key="1">
    <citation type="journal article" date="2020" name="Fungal Divers.">
        <title>Resolving the Mortierellaceae phylogeny through synthesis of multi-gene phylogenetics and phylogenomics.</title>
        <authorList>
            <person name="Vandepol N."/>
            <person name="Liber J."/>
            <person name="Desiro A."/>
            <person name="Na H."/>
            <person name="Kennedy M."/>
            <person name="Barry K."/>
            <person name="Grigoriev I.V."/>
            <person name="Miller A.N."/>
            <person name="O'Donnell K."/>
            <person name="Stajich J.E."/>
            <person name="Bonito G."/>
        </authorList>
    </citation>
    <scope>NUCLEOTIDE SEQUENCE</scope>
    <source>
        <strain evidence="6">BC1065</strain>
    </source>
</reference>
<dbReference type="Gene3D" id="2.120.10.80">
    <property type="entry name" value="Kelch-type beta propeller"/>
    <property type="match status" value="2"/>
</dbReference>
<evidence type="ECO:0008006" key="8">
    <source>
        <dbReference type="Google" id="ProtNLM"/>
    </source>
</evidence>
<keyword evidence="5" id="KW-0732">Signal</keyword>
<keyword evidence="1" id="KW-0880">Kelch repeat</keyword>
<dbReference type="SUPFAM" id="SSF117281">
    <property type="entry name" value="Kelch motif"/>
    <property type="match status" value="1"/>
</dbReference>
<feature type="chain" id="PRO_5040331490" description="Galactose oxidase" evidence="5">
    <location>
        <begin position="35"/>
        <end position="525"/>
    </location>
</feature>
<keyword evidence="7" id="KW-1185">Reference proteome</keyword>
<dbReference type="PANTHER" id="PTHR46228:SF2">
    <property type="entry name" value="KELCH REPEAT PROTEIN (AFU_ORTHOLOGUE AFUA_4G14350)"/>
    <property type="match status" value="1"/>
</dbReference>
<dbReference type="AlphaFoldDB" id="A0A9P6TYI1"/>
<evidence type="ECO:0000256" key="5">
    <source>
        <dbReference type="SAM" id="SignalP"/>
    </source>
</evidence>
<feature type="compositionally biased region" description="Polar residues" evidence="3">
    <location>
        <begin position="490"/>
        <end position="502"/>
    </location>
</feature>
<feature type="compositionally biased region" description="Basic and acidic residues" evidence="3">
    <location>
        <begin position="407"/>
        <end position="425"/>
    </location>
</feature>
<gene>
    <name evidence="6" type="ORF">DFQ27_008308</name>
</gene>